<evidence type="ECO:0000313" key="1">
    <source>
        <dbReference type="Proteomes" id="UP000887580"/>
    </source>
</evidence>
<name>A0AC35FLV0_9BILA</name>
<accession>A0AC35FLV0</accession>
<evidence type="ECO:0000313" key="2">
    <source>
        <dbReference type="WBParaSite" id="PS1159_v2.g18178.t1"/>
    </source>
</evidence>
<organism evidence="1 2">
    <name type="scientific">Panagrolaimus sp. PS1159</name>
    <dbReference type="NCBI Taxonomy" id="55785"/>
    <lineage>
        <taxon>Eukaryota</taxon>
        <taxon>Metazoa</taxon>
        <taxon>Ecdysozoa</taxon>
        <taxon>Nematoda</taxon>
        <taxon>Chromadorea</taxon>
        <taxon>Rhabditida</taxon>
        <taxon>Tylenchina</taxon>
        <taxon>Panagrolaimomorpha</taxon>
        <taxon>Panagrolaimoidea</taxon>
        <taxon>Panagrolaimidae</taxon>
        <taxon>Panagrolaimus</taxon>
    </lineage>
</organism>
<dbReference type="Proteomes" id="UP000887580">
    <property type="component" value="Unplaced"/>
</dbReference>
<dbReference type="WBParaSite" id="PS1159_v2.g18178.t1">
    <property type="protein sequence ID" value="PS1159_v2.g18178.t1"/>
    <property type="gene ID" value="PS1159_v2.g18178"/>
</dbReference>
<reference evidence="2" key="1">
    <citation type="submission" date="2022-11" db="UniProtKB">
        <authorList>
            <consortium name="WormBaseParasite"/>
        </authorList>
    </citation>
    <scope>IDENTIFICATION</scope>
</reference>
<protein>
    <submittedName>
        <fullName evidence="2">Xanthine dehydrogenase</fullName>
    </submittedName>
</protein>
<proteinExistence type="predicted"/>
<sequence length="1270" mass="141102">MSTRKNLIFFVNDKKFELDIVEPDLSLVSFLRARGLTGTKIGCLEGVCGSCTVVVGKWDLEKKKACYASVNACLVPLFWLDLCFVLTSEGIGNPEKMHPIQERLSRGHGSQCGYCSPGFVMAMYALLRNNPYPSEEEIKQTLKGNLCRCTGYRPILEAFNTFTEKNKNACNGCPGQVNGQCCQMSGKNEFDDVYEKDLTKWESFPKYDPTQQLLFPPELIKIIESFQTELVLKIKSKNLTVICPKTLKNVKNVLNDISQNSKIHHVSSGQALRLHFCQSNSVETSATWIAYNKCKEMQRLECNENEILFGAAVTLTELRNAITNHPKKEILNEVTWLQDQYSTPSVRNVATWTGSLLSAHGDFPSMASALNLKLYLHNFDTDESTVIRVDENFFTADKESIKVNTIITHGVIDLKEIKAIRSAKFEPELHQLFNFVEVEYESGQNRIALNGFKKHPLLFKNIKYETLLHELQKEEIPQKKLEGLPSLINLAKQEKNLKEESHFETLQLFQPTETEKDQYGSVGRPLAHQYADRHTTGDAKYVADLRIADLLHMALVLSTEAHAEIIKVDPSEALKIEGVISYVDVKDIPEKGTNFPGLHPMSCPNDDRTPIFADKEIICFGQTIGAIVAETIEIARKAVKLVKVEYKPLKPLVSIEDAIKAKSYYTPEPMIFKQGEDPDKVLKHCDFIVEGDIYIPGQQHGYMEPQAATVIPEENGEWTIYSATQHAANVQLQSACILGIMKNKISVRVKRIGGGFGGKSGLQCGRARSPALIAANKLKRPVSCAMDRIEDMLNTGGRHPALAHYKLGCDKSGKLLAGDFKAYINGGYSQDVTVWVLGALVSTGDGTFHVPNMKYTGYACKTNTTSNTAMRGFGQPQAVFIIEYAMDKLARKAGILPEQMREINNAKEGQTRIDGHVIKHDALPKCWEECKKLSDYKKLRTDIDNFNKTSNTRKRGLALTASRFGLLHGKTFEQAFVLVQIYLDGTVAISIGGTEMGQGLNIKCLQVASQAMNIPIEKITMIESNTDKTANAPVTGGSQGADVHGHAIKVACEQLMSKLGPFQKKHSDKSWEEIIGLAYNECIPLSAGVHGQFPRGEVGGEEEGPCYHTTGTVCTVAEIDITTGDHWLKSVDIVMDTGHSLNPAIDIGQIEGAFMQMYGHMTMEQVVYDDKGKLLTDSFRKYRMPTVENVPERFRVMLLKNPNTYPGALYSSKGAGEPPLLLGASTFFAIKDAVLSLTNGKALSDDAYINHIQPPLTQFKLRKACDELTK</sequence>